<dbReference type="Proteomes" id="UP000574769">
    <property type="component" value="Unassembled WGS sequence"/>
</dbReference>
<proteinExistence type="predicted"/>
<dbReference type="Pfam" id="PF03372">
    <property type="entry name" value="Exo_endo_phos"/>
    <property type="match status" value="1"/>
</dbReference>
<dbReference type="InterPro" id="IPR038081">
    <property type="entry name" value="CalX-like_sf"/>
</dbReference>
<dbReference type="PANTHER" id="PTHR42834:SF1">
    <property type="entry name" value="ENDONUCLEASE_EXONUCLEASE_PHOSPHATASE FAMILY PROTEIN (AFU_ORTHOLOGUE AFUA_3G09210)"/>
    <property type="match status" value="1"/>
</dbReference>
<comment type="caution">
    <text evidence="2">The sequence shown here is derived from an EMBL/GenBank/DDBJ whole genome shotgun (WGS) entry which is preliminary data.</text>
</comment>
<gene>
    <name evidence="2" type="ORF">GGQ96_000466</name>
</gene>
<dbReference type="PANTHER" id="PTHR42834">
    <property type="entry name" value="ENDONUCLEASE/EXONUCLEASE/PHOSPHATASE FAMILY PROTEIN (AFU_ORTHOLOGUE AFUA_3G09210)"/>
    <property type="match status" value="1"/>
</dbReference>
<sequence>MSTNYWNLAGGDLFQDWSDTNLIRSNDDWSNVPSIMGFIGKDASTTRAGVDPRTITLDPEPEVDVNANQTRPDTYTTGGVTEFQISNPTVAIKGSGTADAPYLALYLDATGRQGVTVSFNLRDLDNSANDTAQQIAVQYRLSESGAWANVPGGYVADASAPASTPGLVTPVSVVLPDDANNAATLQVRIITTNAPGNDEWIGIDDIRVTTSGGGAALPGTLSIADASVTEGNAGTQMIDFTVTRVGGASGAVEAAYAITLPGGQGGADAGDFAAIALTGTVRFADGQTSAIISLPVLGDRAPEPNESFSITLSNATGGATIDRATATGTILNDDILPLKIGQIQGEGHASAFVGQTVVTRGVVTAVDSNGFYLQDLGDGNARTSDAIFVYTNSAPDFFVGDAVSVQGAVSEYRAGTGGLTVTQITGPSVTLEGWDQVLPDAVRIGQGGLTSPTSVIDDDGLTRYDPATDGIDFWESLEGMRVTIDNPLVVSNTTADSYRETDVVASGGAGATGVNDRGGITISKGDFNPEKIQLQGKAAVYDGFAPDYSVGDRLSSVTGIVNYAAARYEVIVTEAVTVTQDVTLQKEVSALAGDATHLSLATYNVENLDASDNKYDVLAADIVYNLRAPDILAVQEIQDANGAQSGGTLSGVQTAQGLIDAIARINGGRYGYVEIAPTTANSTGGEPNGNIRNGYLYNLDRVSYVEGSAELITGAAYNNSRKPLVAQFQFGAETITAINVHLTSRGGSDPLWGATQPPADAGDAARTAQAAGVKAWIQEHLADDPQLNIAVMGDWNGFAWEDAQTQLTDPAKGGMLTDLATALLSPEERYSYLFEGNAQALDHILVTGGLLTDARYDAVHLNSQFSGDRPTDHDPQLALFSFGGAPAQAEAVAQVEAVGASDDATHDLGYAHHGGWGFMPTLADGMHLA</sequence>
<evidence type="ECO:0000313" key="2">
    <source>
        <dbReference type="EMBL" id="MBB4616360.1"/>
    </source>
</evidence>
<protein>
    <recommendedName>
        <fullName evidence="1">Endonuclease/exonuclease/phosphatase domain-containing protein</fullName>
    </recommendedName>
</protein>
<dbReference type="InterPro" id="IPR036691">
    <property type="entry name" value="Endo/exonu/phosph_ase_sf"/>
</dbReference>
<dbReference type="CDD" id="cd04486">
    <property type="entry name" value="YhcR_OBF_like"/>
    <property type="match status" value="1"/>
</dbReference>
<reference evidence="2 3" key="1">
    <citation type="submission" date="2020-08" db="EMBL/GenBank/DDBJ databases">
        <title>Genomic Encyclopedia of Type Strains, Phase IV (KMG-IV): sequencing the most valuable type-strain genomes for metagenomic binning, comparative biology and taxonomic classification.</title>
        <authorList>
            <person name="Goeker M."/>
        </authorList>
    </citation>
    <scope>NUCLEOTIDE SEQUENCE [LARGE SCALE GENOMIC DNA]</scope>
    <source>
        <strain evidence="2 3">DSM 15867</strain>
    </source>
</reference>
<accession>A0A7W7AG18</accession>
<evidence type="ECO:0000313" key="3">
    <source>
        <dbReference type="Proteomes" id="UP000574769"/>
    </source>
</evidence>
<dbReference type="InterPro" id="IPR005135">
    <property type="entry name" value="Endo/exonuclease/phosphatase"/>
</dbReference>
<evidence type="ECO:0000259" key="1">
    <source>
        <dbReference type="Pfam" id="PF03372"/>
    </source>
</evidence>
<organism evidence="2 3">
    <name type="scientific">Sphingomonas abaci</name>
    <dbReference type="NCBI Taxonomy" id="237611"/>
    <lineage>
        <taxon>Bacteria</taxon>
        <taxon>Pseudomonadati</taxon>
        <taxon>Pseudomonadota</taxon>
        <taxon>Alphaproteobacteria</taxon>
        <taxon>Sphingomonadales</taxon>
        <taxon>Sphingomonadaceae</taxon>
        <taxon>Sphingomonas</taxon>
    </lineage>
</organism>
<dbReference type="SUPFAM" id="SSF141072">
    <property type="entry name" value="CalX-like"/>
    <property type="match status" value="1"/>
</dbReference>
<feature type="domain" description="Endonuclease/exonuclease/phosphatase" evidence="1">
    <location>
        <begin position="601"/>
        <end position="873"/>
    </location>
</feature>
<dbReference type="EMBL" id="JACHNY010000001">
    <property type="protein sequence ID" value="MBB4616360.1"/>
    <property type="molecule type" value="Genomic_DNA"/>
</dbReference>
<dbReference type="Gene3D" id="3.60.10.10">
    <property type="entry name" value="Endonuclease/exonuclease/phosphatase"/>
    <property type="match status" value="1"/>
</dbReference>
<dbReference type="SUPFAM" id="SSF56219">
    <property type="entry name" value="DNase I-like"/>
    <property type="match status" value="1"/>
</dbReference>
<dbReference type="RefSeq" id="WP_343058897.1">
    <property type="nucleotide sequence ID" value="NZ_JACHNY010000001.1"/>
</dbReference>
<dbReference type="Gene3D" id="2.60.40.2030">
    <property type="match status" value="1"/>
</dbReference>
<keyword evidence="3" id="KW-1185">Reference proteome</keyword>
<name>A0A7W7AG18_9SPHN</name>
<dbReference type="AlphaFoldDB" id="A0A7W7AG18"/>